<name>A0A830C276_9LAMI</name>
<dbReference type="InterPro" id="IPR021410">
    <property type="entry name" value="FAF"/>
</dbReference>
<evidence type="ECO:0000313" key="4">
    <source>
        <dbReference type="EMBL" id="GFP92282.1"/>
    </source>
</evidence>
<protein>
    <submittedName>
        <fullName evidence="4">Protein fantastic four 3</fullName>
    </submittedName>
</protein>
<dbReference type="Proteomes" id="UP000653305">
    <property type="component" value="Unassembled WGS sequence"/>
</dbReference>
<dbReference type="EMBL" id="BMAC01000275">
    <property type="protein sequence ID" value="GFP92282.1"/>
    <property type="molecule type" value="Genomic_DNA"/>
</dbReference>
<dbReference type="AlphaFoldDB" id="A0A830C276"/>
<comment type="caution">
    <text evidence="4">The sequence shown here is derived from an EMBL/GenBank/DDBJ whole genome shotgun (WGS) entry which is preliminary data.</text>
</comment>
<evidence type="ECO:0000313" key="5">
    <source>
        <dbReference type="Proteomes" id="UP000653305"/>
    </source>
</evidence>
<dbReference type="PANTHER" id="PTHR33155">
    <property type="entry name" value="FANTASTIC FOUR-LIKE PROTEIN (DUF3049)"/>
    <property type="match status" value="1"/>
</dbReference>
<evidence type="ECO:0000259" key="3">
    <source>
        <dbReference type="Pfam" id="PF11250"/>
    </source>
</evidence>
<gene>
    <name evidence="4" type="ORF">PHJA_001372300</name>
</gene>
<feature type="domain" description="FAF" evidence="3">
    <location>
        <begin position="48"/>
        <end position="100"/>
    </location>
</feature>
<feature type="compositionally biased region" description="Acidic residues" evidence="2">
    <location>
        <begin position="131"/>
        <end position="145"/>
    </location>
</feature>
<comment type="similarity">
    <text evidence="1">Belongs to the fantastic four family.</text>
</comment>
<dbReference type="PANTHER" id="PTHR33155:SF8">
    <property type="entry name" value="PROTEIN FANTASTIC FOUR 1"/>
    <property type="match status" value="1"/>
</dbReference>
<dbReference type="InterPro" id="IPR046431">
    <property type="entry name" value="FAF_dom"/>
</dbReference>
<keyword evidence="5" id="KW-1185">Reference proteome</keyword>
<organism evidence="4 5">
    <name type="scientific">Phtheirospermum japonicum</name>
    <dbReference type="NCBI Taxonomy" id="374723"/>
    <lineage>
        <taxon>Eukaryota</taxon>
        <taxon>Viridiplantae</taxon>
        <taxon>Streptophyta</taxon>
        <taxon>Embryophyta</taxon>
        <taxon>Tracheophyta</taxon>
        <taxon>Spermatophyta</taxon>
        <taxon>Magnoliopsida</taxon>
        <taxon>eudicotyledons</taxon>
        <taxon>Gunneridae</taxon>
        <taxon>Pentapetalae</taxon>
        <taxon>asterids</taxon>
        <taxon>lamiids</taxon>
        <taxon>Lamiales</taxon>
        <taxon>Orobanchaceae</taxon>
        <taxon>Orobanchaceae incertae sedis</taxon>
        <taxon>Phtheirospermum</taxon>
    </lineage>
</organism>
<feature type="region of interest" description="Disordered" evidence="2">
    <location>
        <begin position="174"/>
        <end position="193"/>
    </location>
</feature>
<feature type="region of interest" description="Disordered" evidence="2">
    <location>
        <begin position="105"/>
        <end position="163"/>
    </location>
</feature>
<dbReference type="Pfam" id="PF11250">
    <property type="entry name" value="FAF"/>
    <property type="match status" value="1"/>
</dbReference>
<proteinExistence type="inferred from homology"/>
<accession>A0A830C276</accession>
<evidence type="ECO:0000256" key="1">
    <source>
        <dbReference type="ARBA" id="ARBA00008690"/>
    </source>
</evidence>
<reference evidence="4" key="1">
    <citation type="submission" date="2020-07" db="EMBL/GenBank/DDBJ databases">
        <title>Ethylene signaling mediates host invasion by parasitic plants.</title>
        <authorList>
            <person name="Yoshida S."/>
        </authorList>
    </citation>
    <scope>NUCLEOTIDE SEQUENCE</scope>
    <source>
        <strain evidence="4">Okayama</strain>
    </source>
</reference>
<dbReference type="OrthoDB" id="1916983at2759"/>
<feature type="compositionally biased region" description="Acidic residues" evidence="2">
    <location>
        <begin position="107"/>
        <end position="122"/>
    </location>
</feature>
<sequence>MCTESLGSETGNDIISNLDEFYHQHALEKQSSCRKNQEFPKKVKKISKFPPPLTSISGNEGVQVKTHREDGRLVIKAFNFSCCRNYLQAERENGRLKLSLLRHSESDELGENEEPQEVEEENVNGVVKEYCDDDESEDDDDDDDDFNGRYWGENNNNNVRDDGGKIGCKINGGDWSGGGRCNGDRSSRSKRLPSLPFCVAIS</sequence>
<evidence type="ECO:0000256" key="2">
    <source>
        <dbReference type="SAM" id="MobiDB-lite"/>
    </source>
</evidence>